<name>A0A1J6ITN1_NICAT</name>
<accession>A0A1J6ITN1</accession>
<organism evidence="2 3">
    <name type="scientific">Nicotiana attenuata</name>
    <name type="common">Coyote tobacco</name>
    <dbReference type="NCBI Taxonomy" id="49451"/>
    <lineage>
        <taxon>Eukaryota</taxon>
        <taxon>Viridiplantae</taxon>
        <taxon>Streptophyta</taxon>
        <taxon>Embryophyta</taxon>
        <taxon>Tracheophyta</taxon>
        <taxon>Spermatophyta</taxon>
        <taxon>Magnoliopsida</taxon>
        <taxon>eudicotyledons</taxon>
        <taxon>Gunneridae</taxon>
        <taxon>Pentapetalae</taxon>
        <taxon>asterids</taxon>
        <taxon>lamiids</taxon>
        <taxon>Solanales</taxon>
        <taxon>Solanaceae</taxon>
        <taxon>Nicotianoideae</taxon>
        <taxon>Nicotianeae</taxon>
        <taxon>Nicotiana</taxon>
    </lineage>
</organism>
<feature type="chain" id="PRO_5012611149" evidence="1">
    <location>
        <begin position="19"/>
        <end position="182"/>
    </location>
</feature>
<proteinExistence type="predicted"/>
<dbReference type="AlphaFoldDB" id="A0A1J6ITN1"/>
<evidence type="ECO:0000313" key="2">
    <source>
        <dbReference type="EMBL" id="OIT03912.1"/>
    </source>
</evidence>
<keyword evidence="3" id="KW-1185">Reference proteome</keyword>
<protein>
    <submittedName>
        <fullName evidence="2">S-type anion channel slah3</fullName>
    </submittedName>
</protein>
<evidence type="ECO:0000313" key="3">
    <source>
        <dbReference type="Proteomes" id="UP000187609"/>
    </source>
</evidence>
<reference evidence="2" key="1">
    <citation type="submission" date="2016-11" db="EMBL/GenBank/DDBJ databases">
        <title>The genome of Nicotiana attenuata.</title>
        <authorList>
            <person name="Xu S."/>
            <person name="Brockmoeller T."/>
            <person name="Gaquerel E."/>
            <person name="Navarro A."/>
            <person name="Kuhl H."/>
            <person name="Gase K."/>
            <person name="Ling Z."/>
            <person name="Zhou W."/>
            <person name="Kreitzer C."/>
            <person name="Stanke M."/>
            <person name="Tang H."/>
            <person name="Lyons E."/>
            <person name="Pandey P."/>
            <person name="Pandey S.P."/>
            <person name="Timmermann B."/>
            <person name="Baldwin I.T."/>
        </authorList>
    </citation>
    <scope>NUCLEOTIDE SEQUENCE [LARGE SCALE GENOMIC DNA]</scope>
    <source>
        <strain evidence="2">UT</strain>
    </source>
</reference>
<evidence type="ECO:0000256" key="1">
    <source>
        <dbReference type="SAM" id="SignalP"/>
    </source>
</evidence>
<comment type="caution">
    <text evidence="2">The sequence shown here is derived from an EMBL/GenBank/DDBJ whole genome shotgun (WGS) entry which is preliminary data.</text>
</comment>
<keyword evidence="1" id="KW-0732">Signal</keyword>
<dbReference type="Proteomes" id="UP000187609">
    <property type="component" value="Unassembled WGS sequence"/>
</dbReference>
<sequence length="182" mass="21115">MIQLILSLHDWLLSWVLPYFWVGFGRRIAEFCRSFGKELRSCGIQYRAAQLPILPSSGVDTLPVGITKLLDRSKGVPPSVTKNLHTSLWYILMNAEDLWTMDVWRIEKALKGCQSRKSSLCCWKFRRCFAWCIHGTKRRPNILLCCWIGSLFGPICNSLQKTSYFIALFLYFSLVSHYARQI</sequence>
<dbReference type="Gramene" id="OIT03912">
    <property type="protein sequence ID" value="OIT03912"/>
    <property type="gene ID" value="A4A49_11788"/>
</dbReference>
<dbReference type="EMBL" id="MJEQ01037186">
    <property type="protein sequence ID" value="OIT03912.1"/>
    <property type="molecule type" value="Genomic_DNA"/>
</dbReference>
<gene>
    <name evidence="2" type="primary">SLAH3_4</name>
    <name evidence="2" type="ORF">A4A49_11788</name>
</gene>
<feature type="signal peptide" evidence="1">
    <location>
        <begin position="1"/>
        <end position="18"/>
    </location>
</feature>